<dbReference type="AlphaFoldDB" id="A0A1I6ZGI0"/>
<keyword evidence="1" id="KW-0732">Signal</keyword>
<dbReference type="OrthoDB" id="7684399at2"/>
<evidence type="ECO:0000313" key="2">
    <source>
        <dbReference type="EMBL" id="SFT61759.1"/>
    </source>
</evidence>
<dbReference type="Gene3D" id="1.25.40.10">
    <property type="entry name" value="Tetratricopeptide repeat domain"/>
    <property type="match status" value="1"/>
</dbReference>
<keyword evidence="3" id="KW-1185">Reference proteome</keyword>
<accession>A0A1I6ZGI0</accession>
<gene>
    <name evidence="2" type="ORF">SAMN05216236_10493</name>
</gene>
<reference evidence="2 3" key="1">
    <citation type="submission" date="2016-10" db="EMBL/GenBank/DDBJ databases">
        <authorList>
            <person name="de Groot N.N."/>
        </authorList>
    </citation>
    <scope>NUCLEOTIDE SEQUENCE [LARGE SCALE GENOMIC DNA]</scope>
    <source>
        <strain evidence="2 3">CGMCC 1.10959</strain>
    </source>
</reference>
<name>A0A1I6ZGI0_9RHOB</name>
<feature type="signal peptide" evidence="1">
    <location>
        <begin position="1"/>
        <end position="31"/>
    </location>
</feature>
<dbReference type="Proteomes" id="UP000182466">
    <property type="component" value="Unassembled WGS sequence"/>
</dbReference>
<evidence type="ECO:0000256" key="1">
    <source>
        <dbReference type="SAM" id="SignalP"/>
    </source>
</evidence>
<dbReference type="STRING" id="999627.SAMN05216236_10493"/>
<proteinExistence type="predicted"/>
<dbReference type="eggNOG" id="COG0457">
    <property type="taxonomic scope" value="Bacteria"/>
</dbReference>
<evidence type="ECO:0000313" key="3">
    <source>
        <dbReference type="Proteomes" id="UP000182466"/>
    </source>
</evidence>
<organism evidence="2 3">
    <name type="scientific">Sedimentitalea nanhaiensis</name>
    <dbReference type="NCBI Taxonomy" id="999627"/>
    <lineage>
        <taxon>Bacteria</taxon>
        <taxon>Pseudomonadati</taxon>
        <taxon>Pseudomonadota</taxon>
        <taxon>Alphaproteobacteria</taxon>
        <taxon>Rhodobacterales</taxon>
        <taxon>Paracoccaceae</taxon>
        <taxon>Sedimentitalea</taxon>
    </lineage>
</organism>
<dbReference type="InterPro" id="IPR011990">
    <property type="entry name" value="TPR-like_helical_dom_sf"/>
</dbReference>
<sequence length="478" mass="51638">MPTLHALPPSLYPPRRWLHAAILAVSLLAMACQQAAAQTSDRIELDLGQARNLAIAALENGDPGTAILLSKELLKATPEDPLIYYILARAHARLGDPDLARRAAALSYRFADSGPARFEAAQLASQMAFQADRYSLSQLWLRRTAIHAPTERDEERVARDYRLLRKVNPWSLRIRTDMRPSNNVNNGTDTSLNIIDGVPDGGTIDSSALALSGLIASLDLAPSYRLRSDANSATSLGARLYIERVALSSEAKELAPHATGSDFGSTYGELSMTHAFAIGSAGQSGSAAVEFALGDSWYGGARSYQFARLEGRRGWALGSNGHLQLRANAEQRYRASYTANDARILGLGAEFGTELDNGGIIGLQMALRDANAASPNGSYSSASIRASYTLGRTLGPARLSMGLVVGYTRYDQFVASLFLPPTQRTDTSAYGDISLIFERYDYAGFVPILRLRTGQKNSNFSRFSSQEVSVSLGVGSKF</sequence>
<protein>
    <submittedName>
        <fullName evidence="2">Tetratricopeptide repeat-containing protein</fullName>
    </submittedName>
</protein>
<dbReference type="SUPFAM" id="SSF48452">
    <property type="entry name" value="TPR-like"/>
    <property type="match status" value="1"/>
</dbReference>
<dbReference type="EMBL" id="FPAW01000004">
    <property type="protein sequence ID" value="SFT61759.1"/>
    <property type="molecule type" value="Genomic_DNA"/>
</dbReference>
<dbReference type="RefSeq" id="WP_139236303.1">
    <property type="nucleotide sequence ID" value="NZ_FPAW01000004.1"/>
</dbReference>
<feature type="chain" id="PRO_5010293359" evidence="1">
    <location>
        <begin position="32"/>
        <end position="478"/>
    </location>
</feature>